<dbReference type="EMBL" id="JANEYG010000196">
    <property type="protein sequence ID" value="KAJ8911396.1"/>
    <property type="molecule type" value="Genomic_DNA"/>
</dbReference>
<keyword evidence="2" id="KW-1185">Reference proteome</keyword>
<accession>A0AAV8VBU1</accession>
<dbReference type="AlphaFoldDB" id="A0AAV8VBU1"/>
<evidence type="ECO:0000313" key="1">
    <source>
        <dbReference type="EMBL" id="KAJ8911396.1"/>
    </source>
</evidence>
<protein>
    <recommendedName>
        <fullName evidence="3">MULE transposase domain-containing protein</fullName>
    </recommendedName>
</protein>
<organism evidence="1 2">
    <name type="scientific">Exocentrus adspersus</name>
    <dbReference type="NCBI Taxonomy" id="1586481"/>
    <lineage>
        <taxon>Eukaryota</taxon>
        <taxon>Metazoa</taxon>
        <taxon>Ecdysozoa</taxon>
        <taxon>Arthropoda</taxon>
        <taxon>Hexapoda</taxon>
        <taxon>Insecta</taxon>
        <taxon>Pterygota</taxon>
        <taxon>Neoptera</taxon>
        <taxon>Endopterygota</taxon>
        <taxon>Coleoptera</taxon>
        <taxon>Polyphaga</taxon>
        <taxon>Cucujiformia</taxon>
        <taxon>Chrysomeloidea</taxon>
        <taxon>Cerambycidae</taxon>
        <taxon>Lamiinae</taxon>
        <taxon>Acanthocinini</taxon>
        <taxon>Exocentrus</taxon>
    </lineage>
</organism>
<sequence>MHSYLKKIDGTHGTNGRNWHLTTTVLIKDENNMGFPIAFLLSNRLGQVIQEHFFRALQIRLRESVEAEYIMSDDILNITMLGPKLCVLLLHHEDSFVQGTLLRTGTFEDYPR</sequence>
<evidence type="ECO:0000313" key="2">
    <source>
        <dbReference type="Proteomes" id="UP001159042"/>
    </source>
</evidence>
<dbReference type="Proteomes" id="UP001159042">
    <property type="component" value="Unassembled WGS sequence"/>
</dbReference>
<gene>
    <name evidence="1" type="ORF">NQ315_013533</name>
</gene>
<proteinExistence type="predicted"/>
<comment type="caution">
    <text evidence="1">The sequence shown here is derived from an EMBL/GenBank/DDBJ whole genome shotgun (WGS) entry which is preliminary data.</text>
</comment>
<reference evidence="1 2" key="1">
    <citation type="journal article" date="2023" name="Insect Mol. Biol.">
        <title>Genome sequencing provides insights into the evolution of gene families encoding plant cell wall-degrading enzymes in longhorned beetles.</title>
        <authorList>
            <person name="Shin N.R."/>
            <person name="Okamura Y."/>
            <person name="Kirsch R."/>
            <person name="Pauchet Y."/>
        </authorList>
    </citation>
    <scope>NUCLEOTIDE SEQUENCE [LARGE SCALE GENOMIC DNA]</scope>
    <source>
        <strain evidence="1">EAD_L_NR</strain>
    </source>
</reference>
<name>A0AAV8VBU1_9CUCU</name>
<evidence type="ECO:0008006" key="3">
    <source>
        <dbReference type="Google" id="ProtNLM"/>
    </source>
</evidence>